<sequence>MIRLLMSTCLNCPGAGFNNNIYLAAPIYIYASTDKLNFAGLKIADEHDHADQQTPAPGPTSRRPQTPSSFSGHVDRPEGRGSPSGPLAVHTLNVNNPTGAIHIYNIAGSGGGNPSDSTPHKWAIPKQPTSPQPSPSRVRSTAEGRAIRDEIIRNTLAEVHAGSQLGSPGRPMAVPETGHSPGRHGDGMEPGPVSVLPSGILGDDLVQFVMHFTTDEHIAPADPAHIGKWYVVTVGRKVGVFAEWVDVAPHVNGVNHAVYKKFPSCAEVVDVYEEAKGNGEVRVRRV</sequence>
<dbReference type="InterPro" id="IPR037056">
    <property type="entry name" value="RNase_H1_N_sf"/>
</dbReference>
<name>A0A4Q9M9Q5_9APHY</name>
<feature type="region of interest" description="Disordered" evidence="1">
    <location>
        <begin position="49"/>
        <end position="93"/>
    </location>
</feature>
<feature type="region of interest" description="Disordered" evidence="1">
    <location>
        <begin position="105"/>
        <end position="143"/>
    </location>
</feature>
<feature type="domain" description="Ribonuclease H1 N-terminal" evidence="2">
    <location>
        <begin position="228"/>
        <end position="267"/>
    </location>
</feature>
<evidence type="ECO:0000313" key="3">
    <source>
        <dbReference type="EMBL" id="TBU22406.1"/>
    </source>
</evidence>
<dbReference type="AlphaFoldDB" id="A0A4Q9M9Q5"/>
<dbReference type="Pfam" id="PF01693">
    <property type="entry name" value="Cauli_VI"/>
    <property type="match status" value="1"/>
</dbReference>
<dbReference type="InterPro" id="IPR009027">
    <property type="entry name" value="Ribosomal_bL9/RNase_H1_N"/>
</dbReference>
<dbReference type="InterPro" id="IPR011320">
    <property type="entry name" value="RNase_H1_N"/>
</dbReference>
<proteinExistence type="predicted"/>
<dbReference type="OrthoDB" id="2757443at2759"/>
<organism evidence="3">
    <name type="scientific">Dichomitus squalens</name>
    <dbReference type="NCBI Taxonomy" id="114155"/>
    <lineage>
        <taxon>Eukaryota</taxon>
        <taxon>Fungi</taxon>
        <taxon>Dikarya</taxon>
        <taxon>Basidiomycota</taxon>
        <taxon>Agaricomycotina</taxon>
        <taxon>Agaricomycetes</taxon>
        <taxon>Polyporales</taxon>
        <taxon>Polyporaceae</taxon>
        <taxon>Dichomitus</taxon>
    </lineage>
</organism>
<feature type="compositionally biased region" description="Polar residues" evidence="1">
    <location>
        <begin position="62"/>
        <end position="71"/>
    </location>
</feature>
<dbReference type="EMBL" id="ML143543">
    <property type="protein sequence ID" value="TBU22406.1"/>
    <property type="molecule type" value="Genomic_DNA"/>
</dbReference>
<accession>A0A4Q9M9Q5</accession>
<feature type="region of interest" description="Disordered" evidence="1">
    <location>
        <begin position="162"/>
        <end position="189"/>
    </location>
</feature>
<dbReference type="Proteomes" id="UP000292957">
    <property type="component" value="Unassembled WGS sequence"/>
</dbReference>
<reference evidence="3" key="1">
    <citation type="submission" date="2019-01" db="EMBL/GenBank/DDBJ databases">
        <title>Draft genome sequences of three monokaryotic isolates of the white-rot basidiomycete fungus Dichomitus squalens.</title>
        <authorList>
            <consortium name="DOE Joint Genome Institute"/>
            <person name="Lopez S.C."/>
            <person name="Andreopoulos B."/>
            <person name="Pangilinan J."/>
            <person name="Lipzen A."/>
            <person name="Riley R."/>
            <person name="Ahrendt S."/>
            <person name="Ng V."/>
            <person name="Barry K."/>
            <person name="Daum C."/>
            <person name="Grigoriev I.V."/>
            <person name="Hilden K.S."/>
            <person name="Makela M.R."/>
            <person name="de Vries R.P."/>
        </authorList>
    </citation>
    <scope>NUCLEOTIDE SEQUENCE [LARGE SCALE GENOMIC DNA]</scope>
    <source>
        <strain evidence="3">OM18370.1</strain>
    </source>
</reference>
<evidence type="ECO:0000259" key="2">
    <source>
        <dbReference type="Pfam" id="PF01693"/>
    </source>
</evidence>
<gene>
    <name evidence="3" type="ORF">BD311DRAFT_742998</name>
</gene>
<dbReference type="Gene3D" id="3.40.970.10">
    <property type="entry name" value="Ribonuclease H1, N-terminal domain"/>
    <property type="match status" value="1"/>
</dbReference>
<protein>
    <recommendedName>
        <fullName evidence="2">Ribonuclease H1 N-terminal domain-containing protein</fullName>
    </recommendedName>
</protein>
<evidence type="ECO:0000256" key="1">
    <source>
        <dbReference type="SAM" id="MobiDB-lite"/>
    </source>
</evidence>
<dbReference type="SUPFAM" id="SSF55658">
    <property type="entry name" value="L9 N-domain-like"/>
    <property type="match status" value="1"/>
</dbReference>